<dbReference type="Proteomes" id="UP001161247">
    <property type="component" value="Chromosome 1"/>
</dbReference>
<keyword evidence="4" id="KW-1185">Reference proteome</keyword>
<dbReference type="PANTHER" id="PTHR31087:SF160">
    <property type="entry name" value="PROTEIN LURP-ONE-RELATED 1-RELATED"/>
    <property type="match status" value="1"/>
</dbReference>
<feature type="compositionally biased region" description="Polar residues" evidence="2">
    <location>
        <begin position="43"/>
        <end position="54"/>
    </location>
</feature>
<name>A0AAV1BW07_OLDCO</name>
<dbReference type="SUPFAM" id="SSF54518">
    <property type="entry name" value="Tubby C-terminal domain-like"/>
    <property type="match status" value="1"/>
</dbReference>
<accession>A0AAV1BW07</accession>
<evidence type="ECO:0000256" key="2">
    <source>
        <dbReference type="SAM" id="MobiDB-lite"/>
    </source>
</evidence>
<gene>
    <name evidence="3" type="ORF">OLC1_LOCUS144</name>
</gene>
<dbReference type="Gene3D" id="2.40.160.200">
    <property type="entry name" value="LURP1-related"/>
    <property type="match status" value="1"/>
</dbReference>
<feature type="region of interest" description="Disordered" evidence="2">
    <location>
        <begin position="1"/>
        <end position="57"/>
    </location>
</feature>
<dbReference type="InterPro" id="IPR038595">
    <property type="entry name" value="LOR_sf"/>
</dbReference>
<sequence length="279" mass="30682">MAQPNYPPVDQPPYPPYPPTTGPPQLFYPPPPVVPTPYPDPASTKQEPSGSQHGYATAYAYPSPAAPPVYPPTPIPAVSPTQSGVATPIPVVGPQYCLPRPVDLIIVRKLMTLTDDFMVTDVAKNTMFKVKGKFFSLHDKRVLLDAAGRPVITLSHKVFTAHSRWQVFRGESSHPADLLFTAKTSSMIQLKTKLNVYLANRKSEDFCDFKVHGSWTDRSCVVYVGESSTIAAQMYKKDTAESFFLGKDTFMVTVYPNVDYALVVALILILDAISTSDDN</sequence>
<dbReference type="AlphaFoldDB" id="A0AAV1BW07"/>
<dbReference type="Pfam" id="PF04525">
    <property type="entry name" value="LOR"/>
    <property type="match status" value="1"/>
</dbReference>
<dbReference type="InterPro" id="IPR025659">
    <property type="entry name" value="Tubby-like_C"/>
</dbReference>
<protein>
    <submittedName>
        <fullName evidence="3">OLC1v1021313C2</fullName>
    </submittedName>
</protein>
<comment type="similarity">
    <text evidence="1">Belongs to the LOR family.</text>
</comment>
<feature type="compositionally biased region" description="Pro residues" evidence="2">
    <location>
        <begin position="1"/>
        <end position="40"/>
    </location>
</feature>
<reference evidence="3" key="1">
    <citation type="submission" date="2023-03" db="EMBL/GenBank/DDBJ databases">
        <authorList>
            <person name="Julca I."/>
        </authorList>
    </citation>
    <scope>NUCLEOTIDE SEQUENCE</scope>
</reference>
<dbReference type="InterPro" id="IPR007612">
    <property type="entry name" value="LOR"/>
</dbReference>
<dbReference type="PANTHER" id="PTHR31087">
    <property type="match status" value="1"/>
</dbReference>
<proteinExistence type="inferred from homology"/>
<evidence type="ECO:0000313" key="4">
    <source>
        <dbReference type="Proteomes" id="UP001161247"/>
    </source>
</evidence>
<organism evidence="3 4">
    <name type="scientific">Oldenlandia corymbosa var. corymbosa</name>
    <dbReference type="NCBI Taxonomy" id="529605"/>
    <lineage>
        <taxon>Eukaryota</taxon>
        <taxon>Viridiplantae</taxon>
        <taxon>Streptophyta</taxon>
        <taxon>Embryophyta</taxon>
        <taxon>Tracheophyta</taxon>
        <taxon>Spermatophyta</taxon>
        <taxon>Magnoliopsida</taxon>
        <taxon>eudicotyledons</taxon>
        <taxon>Gunneridae</taxon>
        <taxon>Pentapetalae</taxon>
        <taxon>asterids</taxon>
        <taxon>lamiids</taxon>
        <taxon>Gentianales</taxon>
        <taxon>Rubiaceae</taxon>
        <taxon>Rubioideae</taxon>
        <taxon>Spermacoceae</taxon>
        <taxon>Hedyotis-Oldenlandia complex</taxon>
        <taxon>Oldenlandia</taxon>
    </lineage>
</organism>
<evidence type="ECO:0000313" key="3">
    <source>
        <dbReference type="EMBL" id="CAI9087277.1"/>
    </source>
</evidence>
<evidence type="ECO:0000256" key="1">
    <source>
        <dbReference type="ARBA" id="ARBA00005437"/>
    </source>
</evidence>
<dbReference type="EMBL" id="OX459118">
    <property type="protein sequence ID" value="CAI9087277.1"/>
    <property type="molecule type" value="Genomic_DNA"/>
</dbReference>